<evidence type="ECO:0000256" key="1">
    <source>
        <dbReference type="ARBA" id="ARBA00022723"/>
    </source>
</evidence>
<comment type="caution">
    <text evidence="7">The sequence shown here is derived from an EMBL/GenBank/DDBJ whole genome shotgun (WGS) entry which is preliminary data.</text>
</comment>
<organism evidence="7 8">
    <name type="scientific">Phytophthora palmivora</name>
    <dbReference type="NCBI Taxonomy" id="4796"/>
    <lineage>
        <taxon>Eukaryota</taxon>
        <taxon>Sar</taxon>
        <taxon>Stramenopiles</taxon>
        <taxon>Oomycota</taxon>
        <taxon>Peronosporomycetes</taxon>
        <taxon>Peronosporales</taxon>
        <taxon>Peronosporaceae</taxon>
        <taxon>Phytophthora</taxon>
    </lineage>
</organism>
<evidence type="ECO:0000313" key="7">
    <source>
        <dbReference type="EMBL" id="POM79539.1"/>
    </source>
</evidence>
<keyword evidence="1 4" id="KW-0479">Metal-binding</keyword>
<dbReference type="EMBL" id="NCKW01001375">
    <property type="protein sequence ID" value="POM79539.1"/>
    <property type="molecule type" value="Genomic_DNA"/>
</dbReference>
<name>A0A2P4YP54_9STRA</name>
<feature type="zinc finger region" description="C3H1-type" evidence="4">
    <location>
        <begin position="313"/>
        <end position="340"/>
    </location>
</feature>
<sequence length="473" mass="51513">MEMLPSHNSRRKNSIEMFLSQSPSQALGGDFLKLSLDDRQMSLQTNERAASRANGVSTGPSAAGNVSSYASGQFQLNPVQESPNEYAALAGRYRQQPTPAAQQDRYRSGRDTQQPHMPTSLSLSRSSTVPGTSSAPNAAYSGAYTLSPRMSSEDSWSGSQDGDNNALYQEQMHDYYGNNQIAASYALEQQYRQQQQHQYRSPQTANGAYGYGNTPSRAQMNSGQWNPAVVGPHPPAGMYDVAGNNMYMNPRSSPMRHQHAQMGYASQQQVPMGMRGGGHVNSRGQGRNMYSRMTPPLPESSPPHSPRKGMGMQMGTKQCKFFLQGHCRMGSKCKFVHQAGAPTPEHMVSTANNLKDLLRKSSGASSRRILQQRHQMSGDDLHQLNGTFGGRQQSRMGYRSENASVSGMGLGLMNGGGMSAPIMGGSANDPSSLSAALSVEDIQNRVFAMSKDQNGCRLLQEQLDCEDRADLCE</sequence>
<evidence type="ECO:0000256" key="5">
    <source>
        <dbReference type="SAM" id="MobiDB-lite"/>
    </source>
</evidence>
<dbReference type="AlphaFoldDB" id="A0A2P4YP54"/>
<dbReference type="GO" id="GO:0008270">
    <property type="term" value="F:zinc ion binding"/>
    <property type="evidence" value="ECO:0007669"/>
    <property type="project" value="UniProtKB-KW"/>
</dbReference>
<dbReference type="InterPro" id="IPR000571">
    <property type="entry name" value="Znf_CCCH"/>
</dbReference>
<gene>
    <name evidence="7" type="ORF">PHPALM_2767</name>
</gene>
<feature type="compositionally biased region" description="Polar residues" evidence="5">
    <location>
        <begin position="111"/>
        <end position="136"/>
    </location>
</feature>
<evidence type="ECO:0000256" key="4">
    <source>
        <dbReference type="PROSITE-ProRule" id="PRU00723"/>
    </source>
</evidence>
<keyword evidence="3 4" id="KW-0862">Zinc</keyword>
<reference evidence="7 8" key="1">
    <citation type="journal article" date="2017" name="Genome Biol. Evol.">
        <title>Phytophthora megakarya and P. palmivora, closely related causal agents of cacao black pod rot, underwent increases in genome sizes and gene numbers by different mechanisms.</title>
        <authorList>
            <person name="Ali S.S."/>
            <person name="Shao J."/>
            <person name="Lary D.J."/>
            <person name="Kronmiller B."/>
            <person name="Shen D."/>
            <person name="Strem M.D."/>
            <person name="Amoako-Attah I."/>
            <person name="Akrofi A.Y."/>
            <person name="Begoude B.A."/>
            <person name="Ten Hoopen G.M."/>
            <person name="Coulibaly K."/>
            <person name="Kebe B.I."/>
            <person name="Melnick R.L."/>
            <person name="Guiltinan M.J."/>
            <person name="Tyler B.M."/>
            <person name="Meinhardt L.W."/>
            <person name="Bailey B.A."/>
        </authorList>
    </citation>
    <scope>NUCLEOTIDE SEQUENCE [LARGE SCALE GENOMIC DNA]</scope>
    <source>
        <strain evidence="8">sbr112.9</strain>
    </source>
</reference>
<evidence type="ECO:0000256" key="2">
    <source>
        <dbReference type="ARBA" id="ARBA00022771"/>
    </source>
</evidence>
<dbReference type="SUPFAM" id="SSF90229">
    <property type="entry name" value="CCCH zinc finger"/>
    <property type="match status" value="1"/>
</dbReference>
<feature type="region of interest" description="Disordered" evidence="5">
    <location>
        <begin position="95"/>
        <end position="136"/>
    </location>
</feature>
<dbReference type="InterPro" id="IPR036855">
    <property type="entry name" value="Znf_CCCH_sf"/>
</dbReference>
<dbReference type="OrthoDB" id="668540at2759"/>
<feature type="region of interest" description="Disordered" evidence="5">
    <location>
        <begin position="192"/>
        <end position="224"/>
    </location>
</feature>
<keyword evidence="2 4" id="KW-0863">Zinc-finger</keyword>
<evidence type="ECO:0000259" key="6">
    <source>
        <dbReference type="PROSITE" id="PS50103"/>
    </source>
</evidence>
<dbReference type="Gene3D" id="1.20.120.1350">
    <property type="entry name" value="Pneumovirus matrix protein 2 (M2), zinc-binding domain"/>
    <property type="match status" value="1"/>
</dbReference>
<dbReference type="PROSITE" id="PS50103">
    <property type="entry name" value="ZF_C3H1"/>
    <property type="match status" value="1"/>
</dbReference>
<keyword evidence="8" id="KW-1185">Reference proteome</keyword>
<feature type="non-terminal residue" evidence="7">
    <location>
        <position position="473"/>
    </location>
</feature>
<dbReference type="Pfam" id="PF00642">
    <property type="entry name" value="zf-CCCH"/>
    <property type="match status" value="1"/>
</dbReference>
<protein>
    <recommendedName>
        <fullName evidence="6">C3H1-type domain-containing protein</fullName>
    </recommendedName>
</protein>
<feature type="compositionally biased region" description="Polar residues" evidence="5">
    <location>
        <begin position="213"/>
        <end position="224"/>
    </location>
</feature>
<dbReference type="Proteomes" id="UP000237271">
    <property type="component" value="Unassembled WGS sequence"/>
</dbReference>
<accession>A0A2P4YP54</accession>
<evidence type="ECO:0000256" key="3">
    <source>
        <dbReference type="ARBA" id="ARBA00022833"/>
    </source>
</evidence>
<evidence type="ECO:0000313" key="8">
    <source>
        <dbReference type="Proteomes" id="UP000237271"/>
    </source>
</evidence>
<feature type="domain" description="C3H1-type" evidence="6">
    <location>
        <begin position="313"/>
        <end position="340"/>
    </location>
</feature>
<proteinExistence type="predicted"/>